<evidence type="ECO:0000313" key="3">
    <source>
        <dbReference type="Proteomes" id="UP001501083"/>
    </source>
</evidence>
<comment type="caution">
    <text evidence="2">The sequence shown here is derived from an EMBL/GenBank/DDBJ whole genome shotgun (WGS) entry which is preliminary data.</text>
</comment>
<keyword evidence="1" id="KW-0472">Membrane</keyword>
<organism evidence="2 3">
    <name type="scientific">Lysobacter panacisoli</name>
    <dbReference type="NCBI Taxonomy" id="1255263"/>
    <lineage>
        <taxon>Bacteria</taxon>
        <taxon>Pseudomonadati</taxon>
        <taxon>Pseudomonadota</taxon>
        <taxon>Gammaproteobacteria</taxon>
        <taxon>Lysobacterales</taxon>
        <taxon>Lysobacteraceae</taxon>
        <taxon>Lysobacter</taxon>
    </lineage>
</organism>
<evidence type="ECO:0000313" key="2">
    <source>
        <dbReference type="EMBL" id="GAA5078916.1"/>
    </source>
</evidence>
<sequence length="445" mass="48652">MKKLLWLLMVPLAANAGSDYARQWPLQLETPDAGAYRVVLDETVYRQLQSPTLADLDVLDAQGRPVPTALIDPVVPEAPRARAVELPWFPLPAGRESSDIASISEIATDGSLRRVEWRTATSDGAAGGFLLDASQLDAPIHALRVQWTAGQAPFDLAVRVSASDDLRDWRTVADDAHLVELENAGRRVLRDRIELSPAKARYLRVMPLDPRARPLQVNAVTAELDAPAVALDWQWRTLQGTRVEAADKSVHYEFQLDGRFPVVLADISLPGNSSGEWRLQAREDASAPWRDVAPPWMAYRLEQSGQSEASPPQSLSGVHRDRLWRLTPRGGAGVTDVPQLRLGYRPEALVFVAQGAEPFALVAGSARAHRAEAPLGGMIDAMRAKRGMQWQPARATLHASTVLGGDEALAPAPRPRDWKTWLLWGLLVAGAVLVGGFAVSLLRRS</sequence>
<keyword evidence="3" id="KW-1185">Reference proteome</keyword>
<dbReference type="RefSeq" id="WP_158984401.1">
    <property type="nucleotide sequence ID" value="NZ_BAABKY010000002.1"/>
</dbReference>
<evidence type="ECO:0000256" key="1">
    <source>
        <dbReference type="SAM" id="Phobius"/>
    </source>
</evidence>
<name>A0ABP9LIH1_9GAMM</name>
<reference evidence="3" key="1">
    <citation type="journal article" date="2019" name="Int. J. Syst. Evol. Microbiol.">
        <title>The Global Catalogue of Microorganisms (GCM) 10K type strain sequencing project: providing services to taxonomists for standard genome sequencing and annotation.</title>
        <authorList>
            <consortium name="The Broad Institute Genomics Platform"/>
            <consortium name="The Broad Institute Genome Sequencing Center for Infectious Disease"/>
            <person name="Wu L."/>
            <person name="Ma J."/>
        </authorList>
    </citation>
    <scope>NUCLEOTIDE SEQUENCE [LARGE SCALE GENOMIC DNA]</scope>
    <source>
        <strain evidence="3">JCM 19212</strain>
    </source>
</reference>
<dbReference type="Pfam" id="PF13163">
    <property type="entry name" value="DUF3999"/>
    <property type="match status" value="1"/>
</dbReference>
<gene>
    <name evidence="2" type="ORF">GCM10025759_26590</name>
</gene>
<dbReference type="Proteomes" id="UP001501083">
    <property type="component" value="Unassembled WGS sequence"/>
</dbReference>
<feature type="transmembrane region" description="Helical" evidence="1">
    <location>
        <begin position="421"/>
        <end position="442"/>
    </location>
</feature>
<keyword evidence="1" id="KW-1133">Transmembrane helix</keyword>
<proteinExistence type="predicted"/>
<accession>A0ABP9LIH1</accession>
<dbReference type="InterPro" id="IPR025060">
    <property type="entry name" value="DUF3999"/>
</dbReference>
<protein>
    <submittedName>
        <fullName evidence="2">DUF3999 domain-containing protein</fullName>
    </submittedName>
</protein>
<keyword evidence="1" id="KW-0812">Transmembrane</keyword>
<dbReference type="EMBL" id="BAABKY010000002">
    <property type="protein sequence ID" value="GAA5078916.1"/>
    <property type="molecule type" value="Genomic_DNA"/>
</dbReference>